<feature type="transmembrane region" description="Helical" evidence="3">
    <location>
        <begin position="324"/>
        <end position="347"/>
    </location>
</feature>
<dbReference type="PANTHER" id="PTHR35176:SF6">
    <property type="entry name" value="HEME OXYGENASE HI_0854-RELATED"/>
    <property type="match status" value="1"/>
</dbReference>
<evidence type="ECO:0000313" key="6">
    <source>
        <dbReference type="Proteomes" id="UP001305606"/>
    </source>
</evidence>
<feature type="transmembrane region" description="Helical" evidence="3">
    <location>
        <begin position="151"/>
        <end position="169"/>
    </location>
</feature>
<keyword evidence="1" id="KW-0560">Oxidoreductase</keyword>
<protein>
    <submittedName>
        <fullName evidence="5">Pyridoxamine 5'-phosphate oxidase family protein</fullName>
    </submittedName>
</protein>
<gene>
    <name evidence="5" type="ORF">PS467_06900</name>
</gene>
<feature type="transmembrane region" description="Helical" evidence="3">
    <location>
        <begin position="285"/>
        <end position="303"/>
    </location>
</feature>
<dbReference type="InterPro" id="IPR011576">
    <property type="entry name" value="Pyridox_Oxase_N"/>
</dbReference>
<keyword evidence="3" id="KW-0812">Transmembrane</keyword>
<dbReference type="SUPFAM" id="SSF50475">
    <property type="entry name" value="FMN-binding split barrel"/>
    <property type="match status" value="1"/>
</dbReference>
<evidence type="ECO:0000259" key="4">
    <source>
        <dbReference type="Pfam" id="PF01243"/>
    </source>
</evidence>
<feature type="transmembrane region" description="Helical" evidence="3">
    <location>
        <begin position="97"/>
        <end position="115"/>
    </location>
</feature>
<dbReference type="RefSeq" id="WP_311034462.1">
    <property type="nucleotide sequence ID" value="NZ_CP117522.1"/>
</dbReference>
<dbReference type="Proteomes" id="UP001305606">
    <property type="component" value="Chromosome"/>
</dbReference>
<dbReference type="Pfam" id="PF01243">
    <property type="entry name" value="PNPOx_N"/>
    <property type="match status" value="1"/>
</dbReference>
<dbReference type="PANTHER" id="PTHR35176">
    <property type="entry name" value="HEME OXYGENASE HI_0854-RELATED"/>
    <property type="match status" value="1"/>
</dbReference>
<keyword evidence="6" id="KW-1185">Reference proteome</keyword>
<name>A0ABY9UXA8_9ACTN</name>
<feature type="region of interest" description="Disordered" evidence="2">
    <location>
        <begin position="512"/>
        <end position="553"/>
    </location>
</feature>
<reference evidence="5 6" key="1">
    <citation type="submission" date="2023-02" db="EMBL/GenBank/DDBJ databases">
        <title>Streptomyces sp. SCA4-21 with antifungal activity against Fusarium oxysporum f. sp. cubense, Streptomyces sp. SCA2-17 with antifungal activity against Fusarium oxysporum f. sp. cubense.</title>
        <authorList>
            <person name="Qi D."/>
        </authorList>
    </citation>
    <scope>NUCLEOTIDE SEQUENCE [LARGE SCALE GENOMIC DNA]</scope>
    <source>
        <strain evidence="5 6">SCA4-21</strain>
    </source>
</reference>
<sequence length="726" mass="78256">MENTAAPAAAVLPPRSQPRQPRRYRRPAPWLGLVAVGYAVVQFAVVIPHTGHALGWDESVYVSQVDPRTPSAYFSAPRSRGISLLVAPVVAATDSVWALRVLLVLASAGALYGAFRVWTRLLPPAQVALAALLFSGLWITQISGPAVMPNLWVAIGAVAAVGWFLRVPGEPGARWWLAAVLAGVTLVRTPDGGWLALPLLIGAIGTRLWRPALPALIGGSLLGAAQWIGEAYDRFGGIGERLGVSSDVEGGMGLHFGVGAALRSLNGPQLCRPCEVPLRHPELTVWWLALPVLTLLAVSAALRDRHALRRVRVGLGRPGTRLPAVPLTVLPVVCAAALALPYLLLIGYSAPRFLMPAYALLALPIAGLIPRAVRTARSPRHLAAALGVVITLHLASQLVVLGHTAAQSDRTTGRYRTAAQGLQRLGLRPPCLVTGDRALPVAYHAGCSSAQTSGNNRSTTLPALLRRASREPTALLLRRGRDRPPAYARTWVSYPLAGTGWNAYRPPDQAREWEAEKAREAEKSRQAEKAREAQKSREAEKSRQETSGKAASMGAMTMTYPTTSWAGFQAAEPAFAGYAQDRFRRYRHHVLATLRQDGSPRVTPLEVTFLSGELWLGMMPDSRKALDLRRDPRFSVQANPGPGEGLAEGDVRVSGRAVEVTDPETVARFAAQVRPPEPFHLFRAEVTEVVHTASEGGEMVLRTWRPGRPVQVVRRGTDDAPPRAEG</sequence>
<feature type="transmembrane region" description="Helical" evidence="3">
    <location>
        <begin position="28"/>
        <end position="51"/>
    </location>
</feature>
<feature type="transmembrane region" description="Helical" evidence="3">
    <location>
        <begin position="121"/>
        <end position="139"/>
    </location>
</feature>
<keyword evidence="3" id="KW-1133">Transmembrane helix</keyword>
<dbReference type="InterPro" id="IPR012349">
    <property type="entry name" value="Split_barrel_FMN-bd"/>
</dbReference>
<feature type="transmembrane region" description="Helical" evidence="3">
    <location>
        <begin position="175"/>
        <end position="200"/>
    </location>
</feature>
<evidence type="ECO:0000256" key="3">
    <source>
        <dbReference type="SAM" id="Phobius"/>
    </source>
</evidence>
<dbReference type="InterPro" id="IPR052019">
    <property type="entry name" value="F420H2_bilvrd_red/Heme_oxyg"/>
</dbReference>
<feature type="domain" description="Pyridoxamine 5'-phosphate oxidase N-terminal" evidence="4">
    <location>
        <begin position="589"/>
        <end position="690"/>
    </location>
</feature>
<dbReference type="Gene3D" id="2.30.110.10">
    <property type="entry name" value="Electron Transport, Fmn-binding Protein, Chain A"/>
    <property type="match status" value="1"/>
</dbReference>
<accession>A0ABY9UXA8</accession>
<evidence type="ECO:0000313" key="5">
    <source>
        <dbReference type="EMBL" id="WNE95095.1"/>
    </source>
</evidence>
<dbReference type="EMBL" id="CP117522">
    <property type="protein sequence ID" value="WNE95095.1"/>
    <property type="molecule type" value="Genomic_DNA"/>
</dbReference>
<evidence type="ECO:0000256" key="2">
    <source>
        <dbReference type="SAM" id="MobiDB-lite"/>
    </source>
</evidence>
<organism evidence="5 6">
    <name type="scientific">Streptomyces luomodiensis</name>
    <dbReference type="NCBI Taxonomy" id="3026192"/>
    <lineage>
        <taxon>Bacteria</taxon>
        <taxon>Bacillati</taxon>
        <taxon>Actinomycetota</taxon>
        <taxon>Actinomycetes</taxon>
        <taxon>Kitasatosporales</taxon>
        <taxon>Streptomycetaceae</taxon>
        <taxon>Streptomyces</taxon>
    </lineage>
</organism>
<keyword evidence="3" id="KW-0472">Membrane</keyword>
<feature type="transmembrane region" description="Helical" evidence="3">
    <location>
        <begin position="382"/>
        <end position="402"/>
    </location>
</feature>
<evidence type="ECO:0000256" key="1">
    <source>
        <dbReference type="ARBA" id="ARBA00023002"/>
    </source>
</evidence>
<feature type="transmembrane region" description="Helical" evidence="3">
    <location>
        <begin position="353"/>
        <end position="370"/>
    </location>
</feature>
<feature type="compositionally biased region" description="Basic and acidic residues" evidence="2">
    <location>
        <begin position="512"/>
        <end position="546"/>
    </location>
</feature>
<proteinExistence type="predicted"/>
<feature type="region of interest" description="Disordered" evidence="2">
    <location>
        <begin position="1"/>
        <end position="23"/>
    </location>
</feature>